<dbReference type="Pfam" id="PF17148">
    <property type="entry name" value="DUF5117"/>
    <property type="match status" value="1"/>
</dbReference>
<dbReference type="InterPro" id="IPR033428">
    <property type="entry name" value="DUF5118"/>
</dbReference>
<dbReference type="PANTHER" id="PTHR38478:SF1">
    <property type="entry name" value="ZINC DEPENDENT METALLOPROTEASE DOMAIN LIPOPROTEIN"/>
    <property type="match status" value="1"/>
</dbReference>
<dbReference type="InterPro" id="IPR032534">
    <property type="entry name" value="EcxA_zinc-bd"/>
</dbReference>
<keyword evidence="1" id="KW-0732">Signal</keyword>
<evidence type="ECO:0000313" key="6">
    <source>
        <dbReference type="Proteomes" id="UP001528920"/>
    </source>
</evidence>
<feature type="domain" description="DUF5118" evidence="4">
    <location>
        <begin position="32"/>
        <end position="78"/>
    </location>
</feature>
<proteinExistence type="predicted"/>
<evidence type="ECO:0000259" key="3">
    <source>
        <dbReference type="Pfam" id="PF17148"/>
    </source>
</evidence>
<comment type="caution">
    <text evidence="5">The sequence shown here is derived from an EMBL/GenBank/DDBJ whole genome shotgun (WGS) entry which is preliminary data.</text>
</comment>
<feature type="chain" id="PRO_5046193403" evidence="1">
    <location>
        <begin position="26"/>
        <end position="785"/>
    </location>
</feature>
<evidence type="ECO:0000259" key="2">
    <source>
        <dbReference type="Pfam" id="PF16313"/>
    </source>
</evidence>
<keyword evidence="5" id="KW-0482">Metalloprotease</keyword>
<dbReference type="Proteomes" id="UP001528920">
    <property type="component" value="Unassembled WGS sequence"/>
</dbReference>
<dbReference type="Pfam" id="PF16313">
    <property type="entry name" value="DUF4953"/>
    <property type="match status" value="1"/>
</dbReference>
<reference evidence="5 6" key="1">
    <citation type="submission" date="2022-01" db="EMBL/GenBank/DDBJ databases">
        <title>Labilibaculum sp. nov, a marine bacterium isolated from Antarctica.</title>
        <authorList>
            <person name="Dai W."/>
        </authorList>
    </citation>
    <scope>NUCLEOTIDE SEQUENCE [LARGE SCALE GENOMIC DNA]</scope>
    <source>
        <strain evidence="5 6">DW002</strain>
    </source>
</reference>
<feature type="signal peptide" evidence="1">
    <location>
        <begin position="1"/>
        <end position="25"/>
    </location>
</feature>
<evidence type="ECO:0000259" key="4">
    <source>
        <dbReference type="Pfam" id="PF17162"/>
    </source>
</evidence>
<name>A0ABT5VND1_9BACT</name>
<keyword evidence="5" id="KW-0378">Hydrolase</keyword>
<dbReference type="GO" id="GO:0008237">
    <property type="term" value="F:metallopeptidase activity"/>
    <property type="evidence" value="ECO:0007669"/>
    <property type="project" value="UniProtKB-KW"/>
</dbReference>
<sequence length="785" mass="89010">MLRFKLSFLFLIGFLAISFSSQGQANVSADAKKYQSLVKKADIHENGFITVHKSDTKLWLEIPDSIMGRDLLIGSRVEEISSTRNAVAGQMMHNPIMVRFSQDDKAVYLHLMDTENQMDDNDPIGISFDRNNMQTVMHAFKIEARNIKNKASVIDVTKLFNSQIPKISPFGGASLGKSISEVTKTISARAYPENVEIVTQMGFAGKRKSFMCSMQRSIVLLPKEPMQARLSSPLIGYYDEPKKELSSNFMDAKSYAFIKRWRIEAKNEDIEGHKNGELVEPKKPIVFYVDNSIPEKWKGYIKAGIEDWQNAFEAIGFKNAIIAKDYPVNDSLFYANDFTNSCFRYVTTEKANAMGLHWIDPRSGEILQGDVLFYHNVISKLYQWRFAQTAAVDPAIRGDKNEVEEKVIGDLIRYAAAHEIGHTLGLKHNYRASYAYPVDSLRSATFTKKYGTAASIMDYARNNYIAQPKDKGVSLTPPILGIYDYFSIKWAYEPIYSASCPQEEETVLNQWIADLSKDDMYLFGTKNGMGDGTLDPSVLTESLGDDVVKAGKYGVANIKVIMENLIAWTATEKDSERDLDTMYAAVVKQYNRYLKHAEARLGGMFEFDITNETHPDEFVAVSRDKQKEALDFIMNELLTQYDWMNTSDFSARMGSLDQDIMISQGKTIKGLIDRAVLVRMFTCSNRSSDPYYVSEYLGDLTEKLFEVSKKKQSTNWLRNMQAEYVKALQKMLDEKSTDGGHPFNNVVMADIQAELLAIKTLANKNTEKGNESVRKHFSYLNFILK</sequence>
<dbReference type="InterPro" id="IPR033413">
    <property type="entry name" value="DUF5117"/>
</dbReference>
<dbReference type="InterPro" id="IPR024079">
    <property type="entry name" value="MetalloPept_cat_dom_sf"/>
</dbReference>
<dbReference type="Gene3D" id="3.40.390.10">
    <property type="entry name" value="Collagenase (Catalytic Domain)"/>
    <property type="match status" value="1"/>
</dbReference>
<dbReference type="PANTHER" id="PTHR38478">
    <property type="entry name" value="PEPTIDASE M1A AND M12B"/>
    <property type="match status" value="1"/>
</dbReference>
<feature type="domain" description="EcxA zinc-binding" evidence="2">
    <location>
        <begin position="401"/>
        <end position="709"/>
    </location>
</feature>
<dbReference type="EMBL" id="JAKJSC010000001">
    <property type="protein sequence ID" value="MDE5416935.1"/>
    <property type="molecule type" value="Genomic_DNA"/>
</dbReference>
<accession>A0ABT5VND1</accession>
<organism evidence="5 6">
    <name type="scientific">Paralabilibaculum antarcticum</name>
    <dbReference type="NCBI Taxonomy" id="2912572"/>
    <lineage>
        <taxon>Bacteria</taxon>
        <taxon>Pseudomonadati</taxon>
        <taxon>Bacteroidota</taxon>
        <taxon>Bacteroidia</taxon>
        <taxon>Marinilabiliales</taxon>
        <taxon>Marinifilaceae</taxon>
        <taxon>Paralabilibaculum</taxon>
    </lineage>
</organism>
<dbReference type="CDD" id="cd04276">
    <property type="entry name" value="ZnMc_MMP_like_2"/>
    <property type="match status" value="1"/>
</dbReference>
<dbReference type="Pfam" id="PF17162">
    <property type="entry name" value="DUF5118"/>
    <property type="match status" value="1"/>
</dbReference>
<evidence type="ECO:0000256" key="1">
    <source>
        <dbReference type="SAM" id="SignalP"/>
    </source>
</evidence>
<keyword evidence="6" id="KW-1185">Reference proteome</keyword>
<evidence type="ECO:0000313" key="5">
    <source>
        <dbReference type="EMBL" id="MDE5416935.1"/>
    </source>
</evidence>
<dbReference type="InterPro" id="IPR034032">
    <property type="entry name" value="Zn_MMP-like_bac"/>
</dbReference>
<keyword evidence="5" id="KW-0645">Protease</keyword>
<feature type="domain" description="DUF5117" evidence="3">
    <location>
        <begin position="89"/>
        <end position="266"/>
    </location>
</feature>
<dbReference type="RefSeq" id="WP_275108273.1">
    <property type="nucleotide sequence ID" value="NZ_JAKJSC010000001.1"/>
</dbReference>
<dbReference type="SUPFAM" id="SSF55486">
    <property type="entry name" value="Metalloproteases ('zincins'), catalytic domain"/>
    <property type="match status" value="1"/>
</dbReference>
<protein>
    <submittedName>
        <fullName evidence="5">Zinc-dependent metalloprotease</fullName>
    </submittedName>
</protein>
<gene>
    <name evidence="5" type="ORF">L3049_02865</name>
</gene>